<evidence type="ECO:0000313" key="1">
    <source>
        <dbReference type="EMBL" id="KAA0678191.1"/>
    </source>
</evidence>
<dbReference type="Proteomes" id="UP000476837">
    <property type="component" value="Unassembled WGS sequence"/>
</dbReference>
<protein>
    <submittedName>
        <fullName evidence="1">Uncharacterized protein</fullName>
    </submittedName>
</protein>
<accession>A0A6L3AVD4</accession>
<comment type="caution">
    <text evidence="1">The sequence shown here is derived from an EMBL/GenBank/DDBJ whole genome shotgun (WGS) entry which is preliminary data.</text>
</comment>
<gene>
    <name evidence="1" type="ORF">DS837_28140</name>
</gene>
<dbReference type="AlphaFoldDB" id="A0A6L3AVD4"/>
<sequence length="70" mass="7540">MVEWLTGVGAYQRAYAGQHVATAWLDEALVTWCWSVESVDRHVGSGTADTEEAGKDAAMRMLIKAAGRSA</sequence>
<reference evidence="1 2" key="1">
    <citation type="submission" date="2018-07" db="EMBL/GenBank/DDBJ databases">
        <title>Genome sequence of Roseomonas fauriae ATCC 49958.</title>
        <authorList>
            <person name="Sant'Anna F.H."/>
            <person name="Baldani J.I."/>
            <person name="Zilli J.E."/>
            <person name="Reis V.M."/>
            <person name="Hartmann A."/>
            <person name="Cruz L."/>
            <person name="de Souza E.M."/>
            <person name="de Oliveira Pedrosa F."/>
            <person name="Passaglia L.M.P."/>
        </authorList>
    </citation>
    <scope>NUCLEOTIDE SEQUENCE [LARGE SCALE GENOMIC DNA]</scope>
    <source>
        <strain evidence="1 2">ATCC 49958</strain>
    </source>
</reference>
<organism evidence="1 2">
    <name type="scientific">Azospirillum brasilense</name>
    <dbReference type="NCBI Taxonomy" id="192"/>
    <lineage>
        <taxon>Bacteria</taxon>
        <taxon>Pseudomonadati</taxon>
        <taxon>Pseudomonadota</taxon>
        <taxon>Alphaproteobacteria</taxon>
        <taxon>Rhodospirillales</taxon>
        <taxon>Azospirillaceae</taxon>
        <taxon>Azospirillum</taxon>
    </lineage>
</organism>
<name>A0A6L3AVD4_AZOBR</name>
<proteinExistence type="predicted"/>
<evidence type="ECO:0000313" key="2">
    <source>
        <dbReference type="Proteomes" id="UP000476837"/>
    </source>
</evidence>
<dbReference type="EMBL" id="QOKV01000029">
    <property type="protein sequence ID" value="KAA0678191.1"/>
    <property type="molecule type" value="Genomic_DNA"/>
</dbReference>